<feature type="compositionally biased region" description="Basic and acidic residues" evidence="1">
    <location>
        <begin position="23"/>
        <end position="43"/>
    </location>
</feature>
<reference evidence="2" key="1">
    <citation type="submission" date="2014-09" db="EMBL/GenBank/DDBJ databases">
        <authorList>
            <person name="Magalhaes I.L.F."/>
            <person name="Oliveira U."/>
            <person name="Santos F.R."/>
            <person name="Vidigal T.H.D.A."/>
            <person name="Brescovit A.D."/>
            <person name="Santos A.J."/>
        </authorList>
    </citation>
    <scope>NUCLEOTIDE SEQUENCE</scope>
    <source>
        <tissue evidence="2">Shoot tissue taken approximately 20 cm above the soil surface</tissue>
    </source>
</reference>
<name>A0A0A9GVJ6_ARUDO</name>
<evidence type="ECO:0000256" key="1">
    <source>
        <dbReference type="SAM" id="MobiDB-lite"/>
    </source>
</evidence>
<reference evidence="2" key="2">
    <citation type="journal article" date="2015" name="Data Brief">
        <title>Shoot transcriptome of the giant reed, Arundo donax.</title>
        <authorList>
            <person name="Barrero R.A."/>
            <person name="Guerrero F.D."/>
            <person name="Moolhuijzen P."/>
            <person name="Goolsby J.A."/>
            <person name="Tidwell J."/>
            <person name="Bellgard S.E."/>
            <person name="Bellgard M.I."/>
        </authorList>
    </citation>
    <scope>NUCLEOTIDE SEQUENCE</scope>
    <source>
        <tissue evidence="2">Shoot tissue taken approximately 20 cm above the soil surface</tissue>
    </source>
</reference>
<evidence type="ECO:0000313" key="2">
    <source>
        <dbReference type="EMBL" id="JAE29040.1"/>
    </source>
</evidence>
<organism evidence="2">
    <name type="scientific">Arundo donax</name>
    <name type="common">Giant reed</name>
    <name type="synonym">Donax arundinaceus</name>
    <dbReference type="NCBI Taxonomy" id="35708"/>
    <lineage>
        <taxon>Eukaryota</taxon>
        <taxon>Viridiplantae</taxon>
        <taxon>Streptophyta</taxon>
        <taxon>Embryophyta</taxon>
        <taxon>Tracheophyta</taxon>
        <taxon>Spermatophyta</taxon>
        <taxon>Magnoliopsida</taxon>
        <taxon>Liliopsida</taxon>
        <taxon>Poales</taxon>
        <taxon>Poaceae</taxon>
        <taxon>PACMAD clade</taxon>
        <taxon>Arundinoideae</taxon>
        <taxon>Arundineae</taxon>
        <taxon>Arundo</taxon>
    </lineage>
</organism>
<sequence>MVVPSRRSEPLADVSVGGGDTPVHVDEEPDGMVREVGGEDLARAGDGNPVHSAGSTWTNADAGGDDAREGAASRNAASTRMVPPATTSPARGGCSGSRRWQRRRRGRRGAARVQRADEGGVDPAQQEERWLGAGGRRVGGWQGLRFSTLG</sequence>
<dbReference type="AlphaFoldDB" id="A0A0A9GVJ6"/>
<feature type="region of interest" description="Disordered" evidence="1">
    <location>
        <begin position="1"/>
        <end position="150"/>
    </location>
</feature>
<feature type="compositionally biased region" description="Gly residues" evidence="1">
    <location>
        <begin position="132"/>
        <end position="142"/>
    </location>
</feature>
<protein>
    <submittedName>
        <fullName evidence="2">Uncharacterized protein</fullName>
    </submittedName>
</protein>
<accession>A0A0A9GVJ6</accession>
<dbReference type="EMBL" id="GBRH01168856">
    <property type="protein sequence ID" value="JAE29040.1"/>
    <property type="molecule type" value="Transcribed_RNA"/>
</dbReference>
<feature type="compositionally biased region" description="Basic residues" evidence="1">
    <location>
        <begin position="99"/>
        <end position="110"/>
    </location>
</feature>
<proteinExistence type="predicted"/>
<feature type="compositionally biased region" description="Basic and acidic residues" evidence="1">
    <location>
        <begin position="1"/>
        <end position="10"/>
    </location>
</feature>